<dbReference type="InterPro" id="IPR003439">
    <property type="entry name" value="ABC_transporter-like_ATP-bd"/>
</dbReference>
<accession>A0AAP2RB96</accession>
<evidence type="ECO:0000256" key="9">
    <source>
        <dbReference type="ARBA" id="ARBA00025157"/>
    </source>
</evidence>
<dbReference type="SMART" id="SM00382">
    <property type="entry name" value="AAA"/>
    <property type="match status" value="1"/>
</dbReference>
<keyword evidence="7" id="KW-1278">Translocase</keyword>
<keyword evidence="3" id="KW-0813">Transport</keyword>
<evidence type="ECO:0000256" key="1">
    <source>
        <dbReference type="ARBA" id="ARBA00004202"/>
    </source>
</evidence>
<dbReference type="Gene3D" id="3.40.50.300">
    <property type="entry name" value="P-loop containing nucleotide triphosphate hydrolases"/>
    <property type="match status" value="1"/>
</dbReference>
<organism evidence="11 12">
    <name type="scientific">Methanooceanicella nereidis</name>
    <dbReference type="NCBI Taxonomy" id="2052831"/>
    <lineage>
        <taxon>Archaea</taxon>
        <taxon>Methanobacteriati</taxon>
        <taxon>Methanobacteriota</taxon>
        <taxon>Stenosarchaea group</taxon>
        <taxon>Methanomicrobia</taxon>
        <taxon>Methanocellales</taxon>
        <taxon>Methanocellaceae</taxon>
        <taxon>Methanooceanicella</taxon>
    </lineage>
</organism>
<evidence type="ECO:0000259" key="10">
    <source>
        <dbReference type="PROSITE" id="PS50893"/>
    </source>
</evidence>
<dbReference type="GO" id="GO:0016887">
    <property type="term" value="F:ATP hydrolysis activity"/>
    <property type="evidence" value="ECO:0007669"/>
    <property type="project" value="InterPro"/>
</dbReference>
<proteinExistence type="inferred from homology"/>
<evidence type="ECO:0000256" key="4">
    <source>
        <dbReference type="ARBA" id="ARBA00022475"/>
    </source>
</evidence>
<keyword evidence="6 11" id="KW-0067">ATP-binding</keyword>
<feature type="domain" description="ABC transporter" evidence="10">
    <location>
        <begin position="17"/>
        <end position="247"/>
    </location>
</feature>
<comment type="function">
    <text evidence="9">Probably part of an ABC transporter complex. Responsible for energy coupling to the transport system.</text>
</comment>
<dbReference type="InterPro" id="IPR015856">
    <property type="entry name" value="ABC_transpr_CbiO/EcfA_su"/>
</dbReference>
<reference evidence="11 12" key="1">
    <citation type="submission" date="2017-11" db="EMBL/GenBank/DDBJ databases">
        <title>Isolation and Characterization of Family Methanocellaceae Species from Potential Methane Hydrate Area Offshore Southwestern Taiwan.</title>
        <authorList>
            <person name="Zhang W.-L."/>
            <person name="Chen W.-C."/>
            <person name="Lai M.-C."/>
            <person name="Chen S.-C."/>
        </authorList>
    </citation>
    <scope>NUCLEOTIDE SEQUENCE [LARGE SCALE GENOMIC DNA]</scope>
    <source>
        <strain evidence="11 12">CWC-04</strain>
    </source>
</reference>
<dbReference type="FunFam" id="3.40.50.300:FF:000224">
    <property type="entry name" value="Energy-coupling factor transporter ATP-binding protein EcfA"/>
    <property type="match status" value="1"/>
</dbReference>
<evidence type="ECO:0000256" key="2">
    <source>
        <dbReference type="ARBA" id="ARBA00005417"/>
    </source>
</evidence>
<dbReference type="AlphaFoldDB" id="A0AAP2RB96"/>
<keyword evidence="8" id="KW-0472">Membrane</keyword>
<evidence type="ECO:0000256" key="7">
    <source>
        <dbReference type="ARBA" id="ARBA00022967"/>
    </source>
</evidence>
<dbReference type="InterPro" id="IPR050095">
    <property type="entry name" value="ECF_ABC_transporter_ATP-bd"/>
</dbReference>
<dbReference type="CDD" id="cd03225">
    <property type="entry name" value="ABC_cobalt_CbiO_domain1"/>
    <property type="match status" value="1"/>
</dbReference>
<evidence type="ECO:0000256" key="5">
    <source>
        <dbReference type="ARBA" id="ARBA00022741"/>
    </source>
</evidence>
<dbReference type="InterPro" id="IPR017871">
    <property type="entry name" value="ABC_transporter-like_CS"/>
</dbReference>
<evidence type="ECO:0000313" key="11">
    <source>
        <dbReference type="EMBL" id="MCD1294228.1"/>
    </source>
</evidence>
<dbReference type="Pfam" id="PF00005">
    <property type="entry name" value="ABC_tran"/>
    <property type="match status" value="1"/>
</dbReference>
<dbReference type="PANTHER" id="PTHR43553:SF24">
    <property type="entry name" value="ENERGY-COUPLING FACTOR TRANSPORTER ATP-BINDING PROTEIN ECFA1"/>
    <property type="match status" value="1"/>
</dbReference>
<dbReference type="PROSITE" id="PS50893">
    <property type="entry name" value="ABC_TRANSPORTER_2"/>
    <property type="match status" value="1"/>
</dbReference>
<sequence>MSPPGSDLAIKRGPDLIELKNVSVSYGSKEVLKDVSLEIKKGKVIAIMGPNASGKSTMIRLMNGLLLPGSGDCLVDGINTRDDMYYARRQVGMVFQDPEDQLVSRKVLDDVAFGPKNLGFSSFESLAVAIESLSLVGLEKMADKSVHDLSGGQKQLLSIAGVLAMNPSYIAMDEPTSLLDGEGTGLVREIIGKLKSGYRGIVLVTHDPAEALLADEIFVVDNGKIAMRGTPEEIFSRHEELESIGVDVPQMLRFSKRLKKLGADTGDLWSVEGAVREICHWS</sequence>
<keyword evidence="4" id="KW-1003">Cell membrane</keyword>
<dbReference type="GO" id="GO:0043190">
    <property type="term" value="C:ATP-binding cassette (ABC) transporter complex"/>
    <property type="evidence" value="ECO:0007669"/>
    <property type="project" value="TreeGrafter"/>
</dbReference>
<protein>
    <submittedName>
        <fullName evidence="11">Energy-coupling factor ABC transporter ATP-binding protein</fullName>
    </submittedName>
</protein>
<dbReference type="InterPro" id="IPR003593">
    <property type="entry name" value="AAA+_ATPase"/>
</dbReference>
<evidence type="ECO:0000256" key="3">
    <source>
        <dbReference type="ARBA" id="ARBA00022448"/>
    </source>
</evidence>
<comment type="similarity">
    <text evidence="2">Belongs to the ABC transporter superfamily.</text>
</comment>
<dbReference type="Proteomes" id="UP001320159">
    <property type="component" value="Unassembled WGS sequence"/>
</dbReference>
<gene>
    <name evidence="11" type="ORF">CUJ83_04360</name>
</gene>
<dbReference type="EMBL" id="PGCK01000003">
    <property type="protein sequence ID" value="MCD1294228.1"/>
    <property type="molecule type" value="Genomic_DNA"/>
</dbReference>
<dbReference type="InterPro" id="IPR027417">
    <property type="entry name" value="P-loop_NTPase"/>
</dbReference>
<name>A0AAP2RB96_9EURY</name>
<dbReference type="GO" id="GO:0042626">
    <property type="term" value="F:ATPase-coupled transmembrane transporter activity"/>
    <property type="evidence" value="ECO:0007669"/>
    <property type="project" value="TreeGrafter"/>
</dbReference>
<dbReference type="PROSITE" id="PS00211">
    <property type="entry name" value="ABC_TRANSPORTER_1"/>
    <property type="match status" value="1"/>
</dbReference>
<evidence type="ECO:0000313" key="12">
    <source>
        <dbReference type="Proteomes" id="UP001320159"/>
    </source>
</evidence>
<keyword evidence="5" id="KW-0547">Nucleotide-binding</keyword>
<comment type="subcellular location">
    <subcellularLocation>
        <location evidence="1">Cell membrane</location>
        <topology evidence="1">Peripheral membrane protein</topology>
    </subcellularLocation>
</comment>
<keyword evidence="12" id="KW-1185">Reference proteome</keyword>
<dbReference type="GO" id="GO:0005524">
    <property type="term" value="F:ATP binding"/>
    <property type="evidence" value="ECO:0007669"/>
    <property type="project" value="UniProtKB-KW"/>
</dbReference>
<evidence type="ECO:0000256" key="6">
    <source>
        <dbReference type="ARBA" id="ARBA00022840"/>
    </source>
</evidence>
<dbReference type="SUPFAM" id="SSF52540">
    <property type="entry name" value="P-loop containing nucleoside triphosphate hydrolases"/>
    <property type="match status" value="1"/>
</dbReference>
<evidence type="ECO:0000256" key="8">
    <source>
        <dbReference type="ARBA" id="ARBA00023136"/>
    </source>
</evidence>
<dbReference type="PANTHER" id="PTHR43553">
    <property type="entry name" value="HEAVY METAL TRANSPORTER"/>
    <property type="match status" value="1"/>
</dbReference>
<comment type="caution">
    <text evidence="11">The sequence shown here is derived from an EMBL/GenBank/DDBJ whole genome shotgun (WGS) entry which is preliminary data.</text>
</comment>